<dbReference type="Gene3D" id="3.40.1010.10">
    <property type="entry name" value="Cobalt-precorrin-4 Transmethylase, Domain 1"/>
    <property type="match status" value="1"/>
</dbReference>
<proteinExistence type="inferred from homology"/>
<dbReference type="PANTHER" id="PTHR45790">
    <property type="entry name" value="SIROHEME SYNTHASE-RELATED"/>
    <property type="match status" value="1"/>
</dbReference>
<dbReference type="Gene3D" id="3.30.950.10">
    <property type="entry name" value="Methyltransferase, Cobalt-precorrin-4 Transmethylase, Domain 2"/>
    <property type="match status" value="1"/>
</dbReference>
<evidence type="ECO:0000313" key="15">
    <source>
        <dbReference type="Proteomes" id="UP000245771"/>
    </source>
</evidence>
<evidence type="ECO:0000256" key="7">
    <source>
        <dbReference type="ARBA" id="ARBA00023027"/>
    </source>
</evidence>
<dbReference type="CDD" id="cd11642">
    <property type="entry name" value="SUMT"/>
    <property type="match status" value="1"/>
</dbReference>
<gene>
    <name evidence="14" type="ORF">FA14DRAFT_126404</name>
</gene>
<dbReference type="Pfam" id="PF14823">
    <property type="entry name" value="Sirohm_synth_C"/>
    <property type="match status" value="1"/>
</dbReference>
<dbReference type="Proteomes" id="UP000245771">
    <property type="component" value="Unassembled WGS sequence"/>
</dbReference>
<dbReference type="Pfam" id="PF14824">
    <property type="entry name" value="Sirohm_synth_M"/>
    <property type="match status" value="1"/>
</dbReference>
<dbReference type="SUPFAM" id="SSF53790">
    <property type="entry name" value="Tetrapyrrole methylase"/>
    <property type="match status" value="1"/>
</dbReference>
<sequence>METPSTGASLMLAFRPIGRKIIVLGTRRLAASRIVNILEADAIPVLIGIDCASVQEASEEVRWRVEQNQCTFQQAPQYDTPSAWSSLLDQLDEGNRSVFAVCICDTLHAGDEEKISNSSSSDKLSPLDRAKVVVQLCRERRIPVNVADHPELCDFTFPASHRFAATKVGEDTSLSASASSLQVAVTTNGRGCRLATRIRREIVSSLPRNVGDAVERIGDMREMAKGRQERRKNGAREPSLRRKAFGGEEVEEEDLSFDTTPINSPVPQIGNTSKEYISAGVAAASERLLAREAKLMEDRKRRMRWVAQMSEYWPIAYLGSLTKPDMVRALETYAGENKDDPPPVPLDVVDEEATRGRDNTRPATADQVPGRRASSQHSLAIPQPTSSHTSEKGHIYLVGSGPGHPGLLTAMAYRLLTSKDTDIVLSDKLVPSPILSLIPKHITLHIARKFPGNAEGAQSELIALALEAAKQGRCVVRLKQGDPFVYGRGGEEVLAFAREGISTTVIPGISSALAAPLLLNIPVTQRGAADSMTLCTGVGRGGKSVRLPGYERSRSLVILMGVARLHDVVKTLCHGWKSALGEGAVISDTPTGVRLGMPFPPYTPIAIIERASSTDQRMVASTLEGIEKALTASGEQRPPGMMLVGWTAMALDGGGKGNVDVLDDEDKLGDDAAMLEKADRDRVDRWLGKKGCIIREGLDDAYTRELALSASYPAQMGEDVPETSTRGPSGWAPPRYGNDGIPRGGWGEGEKSV</sequence>
<keyword evidence="5" id="KW-0949">S-adenosyl-L-methionine</keyword>
<keyword evidence="7" id="KW-0520">NAD</keyword>
<keyword evidence="2" id="KW-0488">Methylation</keyword>
<dbReference type="AlphaFoldDB" id="A0A316V8U1"/>
<feature type="compositionally biased region" description="Basic and acidic residues" evidence="10">
    <location>
        <begin position="222"/>
        <end position="240"/>
    </location>
</feature>
<dbReference type="GO" id="GO:0032259">
    <property type="term" value="P:methylation"/>
    <property type="evidence" value="ECO:0007669"/>
    <property type="project" value="UniProtKB-KW"/>
</dbReference>
<dbReference type="GO" id="GO:0043115">
    <property type="term" value="F:precorrin-2 dehydrogenase activity"/>
    <property type="evidence" value="ECO:0007669"/>
    <property type="project" value="UniProtKB-EC"/>
</dbReference>
<keyword evidence="8" id="KW-0627">Porphyrin biosynthesis</keyword>
<dbReference type="FunCoup" id="A0A316V8U1">
    <property type="interactions" value="87"/>
</dbReference>
<dbReference type="Pfam" id="PF00590">
    <property type="entry name" value="TP_methylase"/>
    <property type="match status" value="1"/>
</dbReference>
<evidence type="ECO:0000259" key="13">
    <source>
        <dbReference type="Pfam" id="PF14824"/>
    </source>
</evidence>
<dbReference type="InterPro" id="IPR028162">
    <property type="entry name" value="Met8_C"/>
</dbReference>
<evidence type="ECO:0000256" key="6">
    <source>
        <dbReference type="ARBA" id="ARBA00023002"/>
    </source>
</evidence>
<keyword evidence="4" id="KW-0808">Transferase</keyword>
<evidence type="ECO:0000256" key="9">
    <source>
        <dbReference type="ARBA" id="ARBA00035662"/>
    </source>
</evidence>
<evidence type="ECO:0000259" key="12">
    <source>
        <dbReference type="Pfam" id="PF14823"/>
    </source>
</evidence>
<evidence type="ECO:0000313" key="14">
    <source>
        <dbReference type="EMBL" id="PWN32603.1"/>
    </source>
</evidence>
<dbReference type="SUPFAM" id="SSF75615">
    <property type="entry name" value="Siroheme synthase middle domains-like"/>
    <property type="match status" value="1"/>
</dbReference>
<feature type="region of interest" description="Disordered" evidence="10">
    <location>
        <begin position="222"/>
        <end position="269"/>
    </location>
</feature>
<dbReference type="InterPro" id="IPR006366">
    <property type="entry name" value="CobA/CysG_C"/>
</dbReference>
<dbReference type="STRING" id="1280837.A0A316V8U1"/>
<comment type="similarity">
    <text evidence="9">In the N-terminal section; belongs to the precorrin methyltransferase family.</text>
</comment>
<evidence type="ECO:0000256" key="2">
    <source>
        <dbReference type="ARBA" id="ARBA00022481"/>
    </source>
</evidence>
<keyword evidence="3" id="KW-0489">Methyltransferase</keyword>
<dbReference type="PANTHER" id="PTHR45790:SF6">
    <property type="entry name" value="UROPORPHYRINOGEN-III C-METHYLTRANSFERASE"/>
    <property type="match status" value="1"/>
</dbReference>
<organism evidence="14 15">
    <name type="scientific">Meira miltonrushii</name>
    <dbReference type="NCBI Taxonomy" id="1280837"/>
    <lineage>
        <taxon>Eukaryota</taxon>
        <taxon>Fungi</taxon>
        <taxon>Dikarya</taxon>
        <taxon>Basidiomycota</taxon>
        <taxon>Ustilaginomycotina</taxon>
        <taxon>Exobasidiomycetes</taxon>
        <taxon>Exobasidiales</taxon>
        <taxon>Brachybasidiaceae</taxon>
        <taxon>Meira</taxon>
    </lineage>
</organism>
<dbReference type="InterPro" id="IPR050161">
    <property type="entry name" value="Siro_Cobalamin_biosynth"/>
</dbReference>
<dbReference type="Gene3D" id="3.40.50.720">
    <property type="entry name" value="NAD(P)-binding Rossmann-like Domain"/>
    <property type="match status" value="1"/>
</dbReference>
<feature type="compositionally biased region" description="Polar residues" evidence="10">
    <location>
        <begin position="373"/>
        <end position="388"/>
    </location>
</feature>
<dbReference type="GO" id="GO:0019354">
    <property type="term" value="P:siroheme biosynthetic process"/>
    <property type="evidence" value="ECO:0007669"/>
    <property type="project" value="InterPro"/>
</dbReference>
<evidence type="ECO:0000256" key="1">
    <source>
        <dbReference type="ARBA" id="ARBA00012400"/>
    </source>
</evidence>
<evidence type="ECO:0000256" key="5">
    <source>
        <dbReference type="ARBA" id="ARBA00022691"/>
    </source>
</evidence>
<feature type="domain" description="Siroheme biosynthesis protein Met8 C-terminal" evidence="12">
    <location>
        <begin position="295"/>
        <end position="334"/>
    </location>
</feature>
<feature type="domain" description="Tetrapyrrole methylase" evidence="11">
    <location>
        <begin position="394"/>
        <end position="625"/>
    </location>
</feature>
<protein>
    <recommendedName>
        <fullName evidence="1">precorrin-2 dehydrogenase</fullName>
        <ecNumber evidence="1">1.3.1.76</ecNumber>
    </recommendedName>
</protein>
<feature type="region of interest" description="Disordered" evidence="10">
    <location>
        <begin position="712"/>
        <end position="753"/>
    </location>
</feature>
<dbReference type="InterPro" id="IPR014776">
    <property type="entry name" value="4pyrrole_Mease_sub2"/>
</dbReference>
<evidence type="ECO:0000256" key="8">
    <source>
        <dbReference type="ARBA" id="ARBA00023244"/>
    </source>
</evidence>
<dbReference type="Pfam" id="PF13241">
    <property type="entry name" value="NAD_binding_7"/>
    <property type="match status" value="1"/>
</dbReference>
<reference evidence="14 15" key="1">
    <citation type="journal article" date="2018" name="Mol. Biol. Evol.">
        <title>Broad Genomic Sampling Reveals a Smut Pathogenic Ancestry of the Fungal Clade Ustilaginomycotina.</title>
        <authorList>
            <person name="Kijpornyongpan T."/>
            <person name="Mondo S.J."/>
            <person name="Barry K."/>
            <person name="Sandor L."/>
            <person name="Lee J."/>
            <person name="Lipzen A."/>
            <person name="Pangilinan J."/>
            <person name="LaButti K."/>
            <person name="Hainaut M."/>
            <person name="Henrissat B."/>
            <person name="Grigoriev I.V."/>
            <person name="Spatafora J.W."/>
            <person name="Aime M.C."/>
        </authorList>
    </citation>
    <scope>NUCLEOTIDE SEQUENCE [LARGE SCALE GENOMIC DNA]</scope>
    <source>
        <strain evidence="14 15">MCA 3882</strain>
    </source>
</reference>
<dbReference type="GO" id="GO:0004851">
    <property type="term" value="F:uroporphyrin-III C-methyltransferase activity"/>
    <property type="evidence" value="ECO:0007669"/>
    <property type="project" value="TreeGrafter"/>
</dbReference>
<dbReference type="OrthoDB" id="508204at2759"/>
<dbReference type="FunFam" id="3.40.1010.10:FF:000006">
    <property type="entry name" value="Siroheme synthase, putative"/>
    <property type="match status" value="1"/>
</dbReference>
<dbReference type="RefSeq" id="XP_025352905.1">
    <property type="nucleotide sequence ID" value="XM_025496745.1"/>
</dbReference>
<dbReference type="EMBL" id="KZ819605">
    <property type="protein sequence ID" value="PWN32603.1"/>
    <property type="molecule type" value="Genomic_DNA"/>
</dbReference>
<keyword evidence="6" id="KW-0560">Oxidoreductase</keyword>
<accession>A0A316V8U1</accession>
<dbReference type="GeneID" id="37018526"/>
<dbReference type="InParanoid" id="A0A316V8U1"/>
<dbReference type="InterPro" id="IPR000878">
    <property type="entry name" value="4pyrrol_Mease"/>
</dbReference>
<evidence type="ECO:0000256" key="4">
    <source>
        <dbReference type="ARBA" id="ARBA00022679"/>
    </source>
</evidence>
<keyword evidence="15" id="KW-1185">Reference proteome</keyword>
<name>A0A316V8U1_9BASI</name>
<dbReference type="InterPro" id="IPR028281">
    <property type="entry name" value="Sirohaem_synthase_central"/>
</dbReference>
<evidence type="ECO:0000256" key="10">
    <source>
        <dbReference type="SAM" id="MobiDB-lite"/>
    </source>
</evidence>
<dbReference type="InterPro" id="IPR014777">
    <property type="entry name" value="4pyrrole_Mease_sub1"/>
</dbReference>
<evidence type="ECO:0000256" key="3">
    <source>
        <dbReference type="ARBA" id="ARBA00022603"/>
    </source>
</evidence>
<dbReference type="EC" id="1.3.1.76" evidence="1"/>
<feature type="compositionally biased region" description="Polar residues" evidence="10">
    <location>
        <begin position="257"/>
        <end position="269"/>
    </location>
</feature>
<feature type="domain" description="Siroheme synthase central" evidence="13">
    <location>
        <begin position="180"/>
        <end position="204"/>
    </location>
</feature>
<feature type="region of interest" description="Disordered" evidence="10">
    <location>
        <begin position="333"/>
        <end position="394"/>
    </location>
</feature>
<evidence type="ECO:0000259" key="11">
    <source>
        <dbReference type="Pfam" id="PF00590"/>
    </source>
</evidence>
<dbReference type="InterPro" id="IPR035996">
    <property type="entry name" value="4pyrrol_Methylase_sf"/>
</dbReference>